<dbReference type="Proteomes" id="UP000024942">
    <property type="component" value="Unassembled WGS sequence"/>
</dbReference>
<sequence length="300" mass="32687">MSNTDLTRTTASTLAVVRIAAHGYEVEIDAARGGRIVSASFEDVDVLRRDVTSGASSALESACFPLVPYSNRIRRGQFVFEGEIHQLALNWDGDEHVIHGEGWQRAWDVVEQDTARAVLRLTGAEGWPWPYECLQEITVSKAGIGLSLTLRNTGQMPMPAGLGFHPYFPRTASTRLQFDAKRIWPPLGDTAPTPQAPDSTNSFATLRPVSDCVLDHCFDGWSGTARITQADTGLDLTIKANGAATHCVVYTPANEPYFCFEPVTHCTGAFEADDQREAGLKVLQTGETLHLAITIGANRL</sequence>
<dbReference type="PATRIC" id="fig|1280953.3.peg.3541"/>
<keyword evidence="2" id="KW-1185">Reference proteome</keyword>
<dbReference type="GO" id="GO:0016853">
    <property type="term" value="F:isomerase activity"/>
    <property type="evidence" value="ECO:0007669"/>
    <property type="project" value="InterPro"/>
</dbReference>
<dbReference type="EMBL" id="ARYL01000039">
    <property type="protein sequence ID" value="KDA01008.1"/>
    <property type="molecule type" value="Genomic_DNA"/>
</dbReference>
<dbReference type="SUPFAM" id="SSF74650">
    <property type="entry name" value="Galactose mutarotase-like"/>
    <property type="match status" value="1"/>
</dbReference>
<protein>
    <submittedName>
        <fullName evidence="1">Aldose 1-epimerase</fullName>
    </submittedName>
</protein>
<dbReference type="eggNOG" id="COG2017">
    <property type="taxonomic scope" value="Bacteria"/>
</dbReference>
<gene>
    <name evidence="1" type="ORF">HOC_17691</name>
</gene>
<proteinExistence type="predicted"/>
<organism evidence="1 2">
    <name type="scientific">Hyphomonas oceanitis SCH89</name>
    <dbReference type="NCBI Taxonomy" id="1280953"/>
    <lineage>
        <taxon>Bacteria</taxon>
        <taxon>Pseudomonadati</taxon>
        <taxon>Pseudomonadota</taxon>
        <taxon>Alphaproteobacteria</taxon>
        <taxon>Hyphomonadales</taxon>
        <taxon>Hyphomonadaceae</taxon>
        <taxon>Hyphomonas</taxon>
    </lineage>
</organism>
<dbReference type="InterPro" id="IPR008183">
    <property type="entry name" value="Aldose_1/G6P_1-epimerase"/>
</dbReference>
<dbReference type="InterPro" id="IPR014718">
    <property type="entry name" value="GH-type_carb-bd"/>
</dbReference>
<dbReference type="CDD" id="cd09021">
    <property type="entry name" value="Aldose_epim_Ec_YphB"/>
    <property type="match status" value="1"/>
</dbReference>
<dbReference type="STRING" id="1280953.HOC_17691"/>
<dbReference type="RefSeq" id="WP_051625053.1">
    <property type="nucleotide sequence ID" value="NZ_ARYL01000039.1"/>
</dbReference>
<dbReference type="GO" id="GO:0005975">
    <property type="term" value="P:carbohydrate metabolic process"/>
    <property type="evidence" value="ECO:0007669"/>
    <property type="project" value="InterPro"/>
</dbReference>
<reference evidence="1 2" key="1">
    <citation type="journal article" date="2014" name="Antonie Van Leeuwenhoek">
        <title>Hyphomonas beringensis sp. nov. and Hyphomonas chukchiensis sp. nov., isolated from surface seawater of the Bering Sea and Chukchi Sea.</title>
        <authorList>
            <person name="Li C."/>
            <person name="Lai Q."/>
            <person name="Li G."/>
            <person name="Dong C."/>
            <person name="Wang J."/>
            <person name="Liao Y."/>
            <person name="Shao Z."/>
        </authorList>
    </citation>
    <scope>NUCLEOTIDE SEQUENCE [LARGE SCALE GENOMIC DNA]</scope>
    <source>
        <strain evidence="1 2">SCH89</strain>
    </source>
</reference>
<dbReference type="Gene3D" id="2.70.98.10">
    <property type="match status" value="1"/>
</dbReference>
<dbReference type="AlphaFoldDB" id="A0A059G3F9"/>
<accession>A0A059G3F9</accession>
<name>A0A059G3F9_9PROT</name>
<comment type="caution">
    <text evidence="1">The sequence shown here is derived from an EMBL/GenBank/DDBJ whole genome shotgun (WGS) entry which is preliminary data.</text>
</comment>
<evidence type="ECO:0000313" key="2">
    <source>
        <dbReference type="Proteomes" id="UP000024942"/>
    </source>
</evidence>
<dbReference type="InterPro" id="IPR011013">
    <property type="entry name" value="Gal_mutarotase_sf_dom"/>
</dbReference>
<evidence type="ECO:0000313" key="1">
    <source>
        <dbReference type="EMBL" id="KDA01008.1"/>
    </source>
</evidence>
<dbReference type="Pfam" id="PF01263">
    <property type="entry name" value="Aldose_epim"/>
    <property type="match status" value="1"/>
</dbReference>
<dbReference type="OrthoDB" id="9796517at2"/>
<dbReference type="GO" id="GO:0030246">
    <property type="term" value="F:carbohydrate binding"/>
    <property type="evidence" value="ECO:0007669"/>
    <property type="project" value="InterPro"/>
</dbReference>